<protein>
    <submittedName>
        <fullName evidence="4">Capsid protein</fullName>
    </submittedName>
</protein>
<comment type="subcellular location">
    <subcellularLocation>
        <location evidence="1">Virion</location>
    </subcellularLocation>
</comment>
<dbReference type="GO" id="GO:0044423">
    <property type="term" value="C:virion component"/>
    <property type="evidence" value="ECO:0007669"/>
    <property type="project" value="UniProtKB-KW"/>
</dbReference>
<feature type="region of interest" description="Disordered" evidence="3">
    <location>
        <begin position="1"/>
        <end position="61"/>
    </location>
</feature>
<dbReference type="EMBL" id="MG599922">
    <property type="protein sequence ID" value="AVM87525.1"/>
    <property type="molecule type" value="Genomic_RNA"/>
</dbReference>
<organism evidence="4">
    <name type="scientific">Wenling bighead beaked sandfish astrovirus</name>
    <dbReference type="NCBI Taxonomy" id="2116121"/>
    <lineage>
        <taxon>Viruses</taxon>
        <taxon>Riboviria</taxon>
        <taxon>Orthornavirae</taxon>
        <taxon>Pisuviricota</taxon>
        <taxon>Stelpaviricetes</taxon>
        <taxon>Stellavirales</taxon>
        <taxon>Astroviridae</taxon>
    </lineage>
</organism>
<name>A0A2P1GNE0_9VIRU</name>
<dbReference type="InterPro" id="IPR029053">
    <property type="entry name" value="Viral_coat"/>
</dbReference>
<keyword evidence="2" id="KW-0946">Virion</keyword>
<evidence type="ECO:0000256" key="2">
    <source>
        <dbReference type="ARBA" id="ARBA00022844"/>
    </source>
</evidence>
<reference evidence="4" key="1">
    <citation type="journal article" date="2018" name="Nature">
        <title>The evolutionary history of vertebrate RNA viruses.</title>
        <authorList>
            <person name="Shi M."/>
            <person name="Lin X.D."/>
            <person name="Chen X."/>
            <person name="Tian J.H."/>
            <person name="Chen L.J."/>
            <person name="Li K."/>
            <person name="Wang W."/>
            <person name="Eden J.S."/>
            <person name="Shen J.J."/>
            <person name="Liu L."/>
            <person name="Holmes E.C."/>
            <person name="Zhang Y.Z."/>
        </authorList>
    </citation>
    <scope>NUCLEOTIDE SEQUENCE</scope>
    <source>
        <strain evidence="4">XQTMC51418</strain>
    </source>
</reference>
<accession>A0A2P1GNE0</accession>
<evidence type="ECO:0000256" key="1">
    <source>
        <dbReference type="ARBA" id="ARBA00004328"/>
    </source>
</evidence>
<evidence type="ECO:0000256" key="3">
    <source>
        <dbReference type="SAM" id="MobiDB-lite"/>
    </source>
</evidence>
<evidence type="ECO:0000313" key="4">
    <source>
        <dbReference type="EMBL" id="AVM87525.1"/>
    </source>
</evidence>
<feature type="region of interest" description="Disordered" evidence="3">
    <location>
        <begin position="648"/>
        <end position="682"/>
    </location>
</feature>
<feature type="compositionally biased region" description="Basic and acidic residues" evidence="3">
    <location>
        <begin position="45"/>
        <end position="61"/>
    </location>
</feature>
<proteinExistence type="predicted"/>
<feature type="compositionally biased region" description="Polar residues" evidence="3">
    <location>
        <begin position="1"/>
        <end position="10"/>
    </location>
</feature>
<feature type="compositionally biased region" description="Basic and acidic residues" evidence="3">
    <location>
        <begin position="648"/>
        <end position="661"/>
    </location>
</feature>
<feature type="compositionally biased region" description="Basic and acidic residues" evidence="3">
    <location>
        <begin position="25"/>
        <end position="35"/>
    </location>
</feature>
<dbReference type="Gene3D" id="2.60.120.20">
    <property type="match status" value="1"/>
</dbReference>
<sequence>MMSSSSTIVQTTTETKGRKTKKDAKKTSNKMEPKAPKQGPKKGKPKGEKPKNPKTKTKADTCDPDKYFLLGEVKPNTGDGYFNSFTFGLNPKTVANLCRDPLMLAFTRSHKMFTFEWIKVRLVPLASNTVVAGTTAQIGLWDDPTGTGPENQNAASRNGCPAPLGRVTNCTFRSRNKRQFNLSDQEDQKETTPGLIYVTLYGKTVSGFTGQQYEGSLFQIWVCYKAKYHVPSDNMSEPIVTVASGSGTIEKNGEEVLLKTTAPLPTGKRMKNRDGTNSFKSSINRLSGLAGPLVAALPPPWGEILGAGCMFIKWMTSTKRLGATEHTYKIYSSMENAEEDYQQPTSEFPHTPVTLVGPVEQLTHWDDGLPLSDEGGTNPELPLPGHLTEMGLNWTPSYNAVVHVHFTPYQTDGHDVTDEPKTAKWYKPFNFVATAPTFDTPPSVTIRCIVPQGGETHEGDANVLIEPWYCDSRTYSERWTADYAWRNMVEFYEEGKSDPLIPSARWTFYRLFKVLSQNSSFYNVKALTESGTENAIWCSMLGGQAPYMGYAGSYAGFLAIDSLTNKWMDWGFLIISGKVFIQAHQPDGVARSLLTGCTPSMTASGWRFQSEEETGDIEDEIEKLEKQLAAVTHRERLEQRRKLLRRMLEGKEATGDDHDVDPSDSDDESTGTVGVGNPFLPE</sequence>
<feature type="region of interest" description="Disordered" evidence="3">
    <location>
        <begin position="141"/>
        <end position="160"/>
    </location>
</feature>